<evidence type="ECO:0008006" key="6">
    <source>
        <dbReference type="Google" id="ProtNLM"/>
    </source>
</evidence>
<organism evidence="4 5">
    <name type="scientific">Gandjariella thermophila</name>
    <dbReference type="NCBI Taxonomy" id="1931992"/>
    <lineage>
        <taxon>Bacteria</taxon>
        <taxon>Bacillati</taxon>
        <taxon>Actinomycetota</taxon>
        <taxon>Actinomycetes</taxon>
        <taxon>Pseudonocardiales</taxon>
        <taxon>Pseudonocardiaceae</taxon>
        <taxon>Gandjariella</taxon>
    </lineage>
</organism>
<dbReference type="OrthoDB" id="3197455at2"/>
<evidence type="ECO:0000313" key="4">
    <source>
        <dbReference type="EMBL" id="GDY30094.1"/>
    </source>
</evidence>
<dbReference type="SUPFAM" id="SSF52540">
    <property type="entry name" value="P-loop containing nucleoside triphosphate hydrolases"/>
    <property type="match status" value="1"/>
</dbReference>
<dbReference type="InterPro" id="IPR027417">
    <property type="entry name" value="P-loop_NTPase"/>
</dbReference>
<evidence type="ECO:0000259" key="3">
    <source>
        <dbReference type="Pfam" id="PF13087"/>
    </source>
</evidence>
<dbReference type="CDD" id="cd18808">
    <property type="entry name" value="SF1_C_Upf1"/>
    <property type="match status" value="1"/>
</dbReference>
<dbReference type="PANTHER" id="PTHR10887">
    <property type="entry name" value="DNA2/NAM7 HELICASE FAMILY"/>
    <property type="match status" value="1"/>
</dbReference>
<dbReference type="InterPro" id="IPR041677">
    <property type="entry name" value="DNA2/NAM7_AAA_11"/>
</dbReference>
<dbReference type="InterPro" id="IPR041679">
    <property type="entry name" value="DNA2/NAM7-like_C"/>
</dbReference>
<dbReference type="PANTHER" id="PTHR10887:SF495">
    <property type="entry name" value="HELICASE SENATAXIN ISOFORM X1-RELATED"/>
    <property type="match status" value="1"/>
</dbReference>
<sequence length="1066" mass="116471">MASASGGEFERDVQRTGQDASGRADRKEGAAHEQVGRYRLDGLVWRRADDDLPGFSGVIPTPRSDDELRDAARRRYGPLRAFLDLAERCAAAGPTAWRAGVVVSGSRWFPSADPLSGELVVRLDEPLPFAAEEGCLLAVCPDGKDERTRLMLAEAQDDVVVLMLPDDADRAAELRRRFAPGTRVVVAQTEHFRLRPHAQALRRFLDGDGGAGGWANLAALLCQPDQLATPAELPEVIPDRRPLGEDQQRAVAGALAAPHAFFVHAPPGTGRTQVIAELVTRLTARGERVLLTAPNPLAVDDVLRRLAGEPGVVPLRLSRKDALVAEDVRGFTKAGYDAMLLKDVRTPANGGVARWEQRLARLAEERAALVAWQDVNAEHAAARQELDDAGQDEPQVDAETLREQREHSAHRLNLVRRQTAQAAAEVTKAQGGELAVEHSLAVRRGRRGPLTWLMELIGMGPAGKMRSAWRGIHRKRMLAVEAYIAVAERYDEELRRHETEVDSLTDREERERNRAADAERTLESVLPRLEEAADRLQRAGAEHLRDDTGAALLRIAELETEEAELTKKLELQRRWFELVGLTGREEARDRERARAAVGRALSGAVNLVCGTTTAFGADPDCLGLDYDTLIVDDANAVTAAEFLIPGRRARRWIMFGDENALPPRTASEDEHRLHAMAALHRTERTSGRTLADAVDDLAGPWRDAEDGELGPTRAAEVLRLASGLRDGGAWANELRGGYAEQFGRLPGGQDAPEARLVTAIREPLTASVFDWCVRNVDSRLRCRLIQQRRMPAEMAELVRVPVYRGRYDTPAPESGEPAGTAPAEFGDPVTFLDTTAAPEPWDTPDGAAGFVNELEADWVRGVCQQWEEELKAGGANGRRRVGVLTFYPAQARLIRRKLGHPRYPGFGHLEFTVVDSIDRLRGQRADVMIVSFCRAFGRPAGKGAPETPVSAVPAGAAPSSTAPRPTATGPAPAGERVALADSPLRTGNGRPPEGFARELRDPRRLAVACTSARQALVLIGHGDTLRRLGGAAEAPESFYANLFRLCERGGVTRRDDWAPGRRGSER</sequence>
<evidence type="ECO:0000256" key="1">
    <source>
        <dbReference type="SAM" id="MobiDB-lite"/>
    </source>
</evidence>
<dbReference type="AlphaFoldDB" id="A0A4D4J3Q4"/>
<proteinExistence type="predicted"/>
<feature type="region of interest" description="Disordered" evidence="1">
    <location>
        <begin position="940"/>
        <end position="974"/>
    </location>
</feature>
<feature type="compositionally biased region" description="Low complexity" evidence="1">
    <location>
        <begin position="948"/>
        <end position="974"/>
    </location>
</feature>
<dbReference type="Pfam" id="PF13087">
    <property type="entry name" value="AAA_12"/>
    <property type="match status" value="1"/>
</dbReference>
<dbReference type="EMBL" id="BJFL01000006">
    <property type="protein sequence ID" value="GDY30094.1"/>
    <property type="molecule type" value="Genomic_DNA"/>
</dbReference>
<dbReference type="GO" id="GO:0004386">
    <property type="term" value="F:helicase activity"/>
    <property type="evidence" value="ECO:0007669"/>
    <property type="project" value="InterPro"/>
</dbReference>
<feature type="region of interest" description="Disordered" evidence="1">
    <location>
        <begin position="1"/>
        <end position="33"/>
    </location>
</feature>
<dbReference type="Gene3D" id="3.40.50.300">
    <property type="entry name" value="P-loop containing nucleotide triphosphate hydrolases"/>
    <property type="match status" value="3"/>
</dbReference>
<feature type="domain" description="DNA2/NAM7 helicase-like C-terminal" evidence="3">
    <location>
        <begin position="767"/>
        <end position="1021"/>
    </location>
</feature>
<dbReference type="Proteomes" id="UP000298860">
    <property type="component" value="Unassembled WGS sequence"/>
</dbReference>
<feature type="compositionally biased region" description="Basic and acidic residues" evidence="1">
    <location>
        <begin position="22"/>
        <end position="33"/>
    </location>
</feature>
<evidence type="ECO:0000259" key="2">
    <source>
        <dbReference type="Pfam" id="PF13086"/>
    </source>
</evidence>
<evidence type="ECO:0000313" key="5">
    <source>
        <dbReference type="Proteomes" id="UP000298860"/>
    </source>
</evidence>
<dbReference type="InterPro" id="IPR047187">
    <property type="entry name" value="SF1_C_Upf1"/>
</dbReference>
<dbReference type="RefSeq" id="WP_137813240.1">
    <property type="nucleotide sequence ID" value="NZ_BJFL01000006.1"/>
</dbReference>
<feature type="domain" description="DNA2/NAM7 helicase helicase" evidence="2">
    <location>
        <begin position="244"/>
        <end position="427"/>
    </location>
</feature>
<feature type="domain" description="DNA2/NAM7 helicase helicase" evidence="2">
    <location>
        <begin position="497"/>
        <end position="667"/>
    </location>
</feature>
<keyword evidence="5" id="KW-1185">Reference proteome</keyword>
<accession>A0A4D4J3Q4</accession>
<protein>
    <recommendedName>
        <fullName evidence="6">DNA2/NAM7 helicase-like C-terminal domain-containing protein</fullName>
    </recommendedName>
</protein>
<comment type="caution">
    <text evidence="4">The sequence shown here is derived from an EMBL/GenBank/DDBJ whole genome shotgun (WGS) entry which is preliminary data.</text>
</comment>
<gene>
    <name evidence="4" type="ORF">GTS_17270</name>
</gene>
<reference evidence="5" key="1">
    <citation type="submission" date="2019-04" db="EMBL/GenBank/DDBJ databases">
        <title>Draft genome sequence of Pseudonocardiaceae bacterium SL3-2-4.</title>
        <authorList>
            <person name="Ningsih F."/>
            <person name="Yokota A."/>
            <person name="Sakai Y."/>
            <person name="Nanatani K."/>
            <person name="Yabe S."/>
            <person name="Oetari A."/>
            <person name="Sjamsuridzal W."/>
        </authorList>
    </citation>
    <scope>NUCLEOTIDE SEQUENCE [LARGE SCALE GENOMIC DNA]</scope>
    <source>
        <strain evidence="5">SL3-2-4</strain>
    </source>
</reference>
<name>A0A4D4J3Q4_9PSEU</name>
<feature type="region of interest" description="Disordered" evidence="1">
    <location>
        <begin position="499"/>
        <end position="518"/>
    </location>
</feature>
<dbReference type="InterPro" id="IPR045055">
    <property type="entry name" value="DNA2/NAM7-like"/>
</dbReference>
<dbReference type="Pfam" id="PF13086">
    <property type="entry name" value="AAA_11"/>
    <property type="match status" value="2"/>
</dbReference>